<evidence type="ECO:0000256" key="1">
    <source>
        <dbReference type="ARBA" id="ARBA00007734"/>
    </source>
</evidence>
<dbReference type="InterPro" id="IPR023346">
    <property type="entry name" value="Lysozyme-like_dom_sf"/>
</dbReference>
<dbReference type="SUPFAM" id="SSF53955">
    <property type="entry name" value="Lysozyme-like"/>
    <property type="match status" value="1"/>
</dbReference>
<dbReference type="eggNOG" id="COG0741">
    <property type="taxonomic scope" value="Bacteria"/>
</dbReference>
<dbReference type="eggNOG" id="COG1388">
    <property type="taxonomic scope" value="Bacteria"/>
</dbReference>
<dbReference type="AlphaFoldDB" id="U3AX68"/>
<dbReference type="InterPro" id="IPR018392">
    <property type="entry name" value="LysM"/>
</dbReference>
<reference evidence="4 5" key="1">
    <citation type="submission" date="2013-09" db="EMBL/GenBank/DDBJ databases">
        <title>Whole genome shotgun sequence of Vibrio ezurae NBRC 102218.</title>
        <authorList>
            <person name="Yoshida I."/>
            <person name="Hosoyama A."/>
            <person name="Numata M."/>
            <person name="Hashimoto M."/>
            <person name="Hosoyama Y."/>
            <person name="Tsuchikane K."/>
            <person name="Noguchi M."/>
            <person name="Hirakata S."/>
            <person name="Ichikawa N."/>
            <person name="Ohji S."/>
            <person name="Yamazoe A."/>
            <person name="Fujita N."/>
        </authorList>
    </citation>
    <scope>NUCLEOTIDE SEQUENCE [LARGE SCALE GENOMIC DNA]</scope>
    <source>
        <strain evidence="4 5">NBRC 102218</strain>
    </source>
</reference>
<dbReference type="Pfam" id="PF01476">
    <property type="entry name" value="LysM"/>
    <property type="match status" value="3"/>
</dbReference>
<dbReference type="GO" id="GO:0000270">
    <property type="term" value="P:peptidoglycan metabolic process"/>
    <property type="evidence" value="ECO:0007669"/>
    <property type="project" value="InterPro"/>
</dbReference>
<dbReference type="Pfam" id="PF01464">
    <property type="entry name" value="SLT"/>
    <property type="match status" value="1"/>
</dbReference>
<organism evidence="4 5">
    <name type="scientific">Vibrio ezurae NBRC 102218</name>
    <dbReference type="NCBI Taxonomy" id="1219080"/>
    <lineage>
        <taxon>Bacteria</taxon>
        <taxon>Pseudomonadati</taxon>
        <taxon>Pseudomonadota</taxon>
        <taxon>Gammaproteobacteria</taxon>
        <taxon>Vibrionales</taxon>
        <taxon>Vibrionaceae</taxon>
        <taxon>Vibrio</taxon>
    </lineage>
</organism>
<dbReference type="PROSITE" id="PS51782">
    <property type="entry name" value="LYSM"/>
    <property type="match status" value="3"/>
</dbReference>
<dbReference type="InterPro" id="IPR008258">
    <property type="entry name" value="Transglycosylase_SLT_dom_1"/>
</dbReference>
<dbReference type="Gene3D" id="1.10.530.10">
    <property type="match status" value="1"/>
</dbReference>
<dbReference type="PANTHER" id="PTHR33734:SF22">
    <property type="entry name" value="MEMBRANE-BOUND LYTIC MUREIN TRANSGLYCOSYLASE D"/>
    <property type="match status" value="1"/>
</dbReference>
<protein>
    <submittedName>
        <fullName evidence="4">Membrane-bound lytic murein transglycosylase D</fullName>
    </submittedName>
</protein>
<keyword evidence="5" id="KW-1185">Reference proteome</keyword>
<dbReference type="Proteomes" id="UP000016562">
    <property type="component" value="Unassembled WGS sequence"/>
</dbReference>
<comment type="caution">
    <text evidence="4">The sequence shown here is derived from an EMBL/GenBank/DDBJ whole genome shotgun (WGS) entry which is preliminary data.</text>
</comment>
<dbReference type="InterPro" id="IPR036779">
    <property type="entry name" value="LysM_dom_sf"/>
</dbReference>
<gene>
    <name evidence="4" type="primary">mltD</name>
    <name evidence="4" type="ORF">VEZ01S_01_00990</name>
</gene>
<dbReference type="CDD" id="cd16894">
    <property type="entry name" value="MltD-like"/>
    <property type="match status" value="1"/>
</dbReference>
<dbReference type="OrthoDB" id="9815002at2"/>
<feature type="domain" description="LysM" evidence="3">
    <location>
        <begin position="476"/>
        <end position="520"/>
    </location>
</feature>
<dbReference type="GO" id="GO:0008932">
    <property type="term" value="F:lytic endotransglycosylase activity"/>
    <property type="evidence" value="ECO:0007669"/>
    <property type="project" value="TreeGrafter"/>
</dbReference>
<evidence type="ECO:0000256" key="2">
    <source>
        <dbReference type="SAM" id="MobiDB-lite"/>
    </source>
</evidence>
<feature type="domain" description="LysM" evidence="3">
    <location>
        <begin position="419"/>
        <end position="463"/>
    </location>
</feature>
<dbReference type="PANTHER" id="PTHR33734">
    <property type="entry name" value="LYSM DOMAIN-CONTAINING GPI-ANCHORED PROTEIN 2"/>
    <property type="match status" value="1"/>
</dbReference>
<comment type="similarity">
    <text evidence="1">Belongs to the transglycosylase Slt family.</text>
</comment>
<evidence type="ECO:0000313" key="5">
    <source>
        <dbReference type="Proteomes" id="UP000016562"/>
    </source>
</evidence>
<evidence type="ECO:0000259" key="3">
    <source>
        <dbReference type="PROSITE" id="PS51782"/>
    </source>
</evidence>
<sequence>MKLKYSWILALVLTGCQTPQQPTEQEVTELPPTTQESQVEVAPPAQEAPKETAQQPVEEVEKAPELTPQQQQDLWKRIGMQLKLPVADDKKVEYYRNWYIKHPSHLRTVSKRAEPYLYLIVEKIEQKNLPMELALLPVVESSFDAFAYSHGSAAGLWQFIPGTGKWYGLEQNYWYDGRRDVEASTDAALKYLSDLNNRFDGNWNHAIASYNSGGGRVSSAIRKNRRLNKPTDFFSLELPQETSAYVPKLMAIADIVAHQEKYGVEIPPIENKPVLVKVDPKEQLDLGIAAQYADITVKELQSYNPAYNQWATAPDGPHQLLIPIDKKDQFMAQVEKNRGKGVKLIRYKVQPGDSLGLIAQKHNTTIKVIQTANGMSNVNIRAGHYLLIPTSTKSNSAYILSAENRLKQTQSRSRGDYKETHTVKSGDSFWTIAKQHNVSVQSLAKWNGMAPKDTLRVGQKLVVWKKGSAGAVMRTVYYNVRSGDSISSIAHRFKVRTSDVIKWNNLNTSKYLKLGQKLKLYVDVTKVTV</sequence>
<dbReference type="PROSITE" id="PS00922">
    <property type="entry name" value="TRANSGLYCOSYLASE"/>
    <property type="match status" value="1"/>
</dbReference>
<feature type="region of interest" description="Disordered" evidence="2">
    <location>
        <begin position="18"/>
        <end position="68"/>
    </location>
</feature>
<dbReference type="PROSITE" id="PS51257">
    <property type="entry name" value="PROKAR_LIPOPROTEIN"/>
    <property type="match status" value="1"/>
</dbReference>
<dbReference type="GO" id="GO:0016020">
    <property type="term" value="C:membrane"/>
    <property type="evidence" value="ECO:0007669"/>
    <property type="project" value="InterPro"/>
</dbReference>
<feature type="compositionally biased region" description="Low complexity" evidence="2">
    <location>
        <begin position="18"/>
        <end position="36"/>
    </location>
</feature>
<dbReference type="EMBL" id="BATM01000001">
    <property type="protein sequence ID" value="GAD78320.1"/>
    <property type="molecule type" value="Genomic_DNA"/>
</dbReference>
<name>U3AX68_9VIBR</name>
<dbReference type="InterPro" id="IPR000189">
    <property type="entry name" value="Transglyc_AS"/>
</dbReference>
<dbReference type="RefSeq" id="WP_021712044.1">
    <property type="nucleotide sequence ID" value="NZ_BATM01000001.1"/>
</dbReference>
<accession>U3AX68</accession>
<dbReference type="STRING" id="1219080.VEZ01S_01_00990"/>
<evidence type="ECO:0000313" key="4">
    <source>
        <dbReference type="EMBL" id="GAD78320.1"/>
    </source>
</evidence>
<feature type="domain" description="LysM" evidence="3">
    <location>
        <begin position="345"/>
        <end position="388"/>
    </location>
</feature>
<dbReference type="CDD" id="cd00118">
    <property type="entry name" value="LysM"/>
    <property type="match status" value="3"/>
</dbReference>
<dbReference type="SUPFAM" id="SSF54106">
    <property type="entry name" value="LysM domain"/>
    <property type="match status" value="3"/>
</dbReference>
<dbReference type="Gene3D" id="3.10.350.10">
    <property type="entry name" value="LysM domain"/>
    <property type="match status" value="3"/>
</dbReference>
<proteinExistence type="inferred from homology"/>
<dbReference type="SMART" id="SM00257">
    <property type="entry name" value="LysM"/>
    <property type="match status" value="3"/>
</dbReference>